<dbReference type="EMBL" id="JAXIVS010000017">
    <property type="protein sequence ID" value="MDY7232002.1"/>
    <property type="molecule type" value="Genomic_DNA"/>
</dbReference>
<evidence type="ECO:0000256" key="1">
    <source>
        <dbReference type="SAM" id="MobiDB-lite"/>
    </source>
</evidence>
<dbReference type="RefSeq" id="WP_321550717.1">
    <property type="nucleotide sequence ID" value="NZ_JAXIVS010000017.1"/>
</dbReference>
<evidence type="ECO:0000313" key="3">
    <source>
        <dbReference type="Proteomes" id="UP001291309"/>
    </source>
</evidence>
<reference evidence="2 3" key="1">
    <citation type="submission" date="2023-12" db="EMBL/GenBank/DDBJ databases">
        <title>the genome sequence of Hyalangium sp. s54d21.</title>
        <authorList>
            <person name="Zhang X."/>
        </authorList>
    </citation>
    <scope>NUCLEOTIDE SEQUENCE [LARGE SCALE GENOMIC DNA]</scope>
    <source>
        <strain evidence="3">s54d21</strain>
    </source>
</reference>
<evidence type="ECO:0000313" key="2">
    <source>
        <dbReference type="EMBL" id="MDY7232002.1"/>
    </source>
</evidence>
<dbReference type="Proteomes" id="UP001291309">
    <property type="component" value="Unassembled WGS sequence"/>
</dbReference>
<proteinExistence type="predicted"/>
<sequence length="426" mass="46288">MTPLTRCWPLLPALLVAGCEQYPEQPVFVYGQALHVDGSPLSDASLHFDRRPNLEGPSAAEEAPSPFMPYRTVSTTADGTFTLELLARDVEEQVSTDFRTYRFRVCSSSNDGQLALASFTFSAQDVELPVLRHWDAKLAVASGSKGPVVTFAPPPPATPKPPSAKLPVLFDSTGNSQLTEPTAPEPVLQLLSSGAVLWQELGVRDSWTPSPWLLEDFTAPEVQLRAVSLGEWRFEPLWGGTSQVNFRLEWRSARLPLPGGTRSARSRGATCQQWWKTGPCPWTDGQLTPTRLNEAEQASTELGLLLSTPTRLSRAVIRGLQTDGASSPQQTLIIEGSTNGSAWSRLASVPVPRSGILQPLAPFAFQGLLWAADSPVDGPLVLNGAPLFLDVPLSPTAPVRQVRLYVLDAEGRRKPLHSLAELSLFE</sequence>
<organism evidence="2 3">
    <name type="scientific">Hyalangium rubrum</name>
    <dbReference type="NCBI Taxonomy" id="3103134"/>
    <lineage>
        <taxon>Bacteria</taxon>
        <taxon>Pseudomonadati</taxon>
        <taxon>Myxococcota</taxon>
        <taxon>Myxococcia</taxon>
        <taxon>Myxococcales</taxon>
        <taxon>Cystobacterineae</taxon>
        <taxon>Archangiaceae</taxon>
        <taxon>Hyalangium</taxon>
    </lineage>
</organism>
<dbReference type="PROSITE" id="PS51257">
    <property type="entry name" value="PROKAR_LIPOPROTEIN"/>
    <property type="match status" value="1"/>
</dbReference>
<keyword evidence="3" id="KW-1185">Reference proteome</keyword>
<gene>
    <name evidence="2" type="ORF">SYV04_36780</name>
</gene>
<accession>A0ABU5HGP4</accession>
<evidence type="ECO:0008006" key="4">
    <source>
        <dbReference type="Google" id="ProtNLM"/>
    </source>
</evidence>
<comment type="caution">
    <text evidence="2">The sequence shown here is derived from an EMBL/GenBank/DDBJ whole genome shotgun (WGS) entry which is preliminary data.</text>
</comment>
<name>A0ABU5HGP4_9BACT</name>
<protein>
    <recommendedName>
        <fullName evidence="4">Lipoprotein</fullName>
    </recommendedName>
</protein>
<feature type="region of interest" description="Disordered" evidence="1">
    <location>
        <begin position="47"/>
        <end position="66"/>
    </location>
</feature>